<gene>
    <name evidence="5" type="primary">LOC117643940</name>
</gene>
<feature type="region of interest" description="Disordered" evidence="2">
    <location>
        <begin position="151"/>
        <end position="200"/>
    </location>
</feature>
<dbReference type="InParanoid" id="A0A6P8YGZ0"/>
<evidence type="ECO:0000313" key="4">
    <source>
        <dbReference type="Proteomes" id="UP000515158"/>
    </source>
</evidence>
<feature type="compositionally biased region" description="Polar residues" evidence="2">
    <location>
        <begin position="151"/>
        <end position="164"/>
    </location>
</feature>
<accession>A0A6P8YGZ0</accession>
<dbReference type="KEGG" id="tpal:117643940"/>
<feature type="signal peptide" evidence="3">
    <location>
        <begin position="1"/>
        <end position="27"/>
    </location>
</feature>
<dbReference type="InterPro" id="IPR050468">
    <property type="entry name" value="Cuticle_Struct_Prot"/>
</dbReference>
<dbReference type="Proteomes" id="UP000515158">
    <property type="component" value="Unplaced"/>
</dbReference>
<dbReference type="OrthoDB" id="8191482at2759"/>
<sequence>MPSWGSVFPLIVTAVFHFAANADGVGAAPALPPAVGLHGLRAAGKDHNSAQYYYSLDPQHGAYSFAYDTGSTGHQSFREETRTEDGGVRGSFGYVDSGVLRVTEYTADQRGYRCHQTVRYLVEPGRGTFVPAEKPDVNKASLEPERLPISSGQWNLQMQSQSQEKNLRHRSATVERDNSDWETSRRAKQNRQSWSKTRLAQPARVLGKKVMGHYKDFTSEPAVGGTAAVTAWDSAHHSELRDEEIFGWQQQHRQTDSTPAVGGTLVWPVTEDGMRVVWQPF</sequence>
<reference evidence="5" key="1">
    <citation type="submission" date="2025-08" db="UniProtKB">
        <authorList>
            <consortium name="RefSeq"/>
        </authorList>
    </citation>
    <scope>IDENTIFICATION</scope>
    <source>
        <tissue evidence="5">Total insect</tissue>
    </source>
</reference>
<dbReference type="GO" id="GO:0008010">
    <property type="term" value="F:structural constituent of chitin-based larval cuticle"/>
    <property type="evidence" value="ECO:0007669"/>
    <property type="project" value="TreeGrafter"/>
</dbReference>
<dbReference type="AlphaFoldDB" id="A0A6P8YGZ0"/>
<dbReference type="PANTHER" id="PTHR10380">
    <property type="entry name" value="CUTICLE PROTEIN"/>
    <property type="match status" value="1"/>
</dbReference>
<protein>
    <submittedName>
        <fullName evidence="5">Uncharacterized protein LOC117643940</fullName>
    </submittedName>
</protein>
<organism evidence="5">
    <name type="scientific">Thrips palmi</name>
    <name type="common">Melon thrips</name>
    <dbReference type="NCBI Taxonomy" id="161013"/>
    <lineage>
        <taxon>Eukaryota</taxon>
        <taxon>Metazoa</taxon>
        <taxon>Ecdysozoa</taxon>
        <taxon>Arthropoda</taxon>
        <taxon>Hexapoda</taxon>
        <taxon>Insecta</taxon>
        <taxon>Pterygota</taxon>
        <taxon>Neoptera</taxon>
        <taxon>Paraneoptera</taxon>
        <taxon>Thysanoptera</taxon>
        <taxon>Terebrantia</taxon>
        <taxon>Thripoidea</taxon>
        <taxon>Thripidae</taxon>
        <taxon>Thrips</taxon>
    </lineage>
</organism>
<proteinExistence type="predicted"/>
<keyword evidence="4" id="KW-1185">Reference proteome</keyword>
<feature type="compositionally biased region" description="Basic and acidic residues" evidence="2">
    <location>
        <begin position="172"/>
        <end position="185"/>
    </location>
</feature>
<evidence type="ECO:0000256" key="3">
    <source>
        <dbReference type="SAM" id="SignalP"/>
    </source>
</evidence>
<dbReference type="Pfam" id="PF00379">
    <property type="entry name" value="Chitin_bind_4"/>
    <property type="match status" value="1"/>
</dbReference>
<evidence type="ECO:0000313" key="5">
    <source>
        <dbReference type="RefSeq" id="XP_034239018.1"/>
    </source>
</evidence>
<dbReference type="GeneID" id="117643940"/>
<name>A0A6P8YGZ0_THRPL</name>
<feature type="chain" id="PRO_5028095204" evidence="3">
    <location>
        <begin position="28"/>
        <end position="281"/>
    </location>
</feature>
<dbReference type="PANTHER" id="PTHR10380:SF240">
    <property type="match status" value="1"/>
</dbReference>
<keyword evidence="3" id="KW-0732">Signal</keyword>
<evidence type="ECO:0000256" key="1">
    <source>
        <dbReference type="PROSITE-ProRule" id="PRU00497"/>
    </source>
</evidence>
<dbReference type="PROSITE" id="PS51155">
    <property type="entry name" value="CHIT_BIND_RR_2"/>
    <property type="match status" value="1"/>
</dbReference>
<dbReference type="RefSeq" id="XP_034239018.1">
    <property type="nucleotide sequence ID" value="XM_034383127.1"/>
</dbReference>
<keyword evidence="1" id="KW-0193">Cuticle</keyword>
<evidence type="ECO:0000256" key="2">
    <source>
        <dbReference type="SAM" id="MobiDB-lite"/>
    </source>
</evidence>
<dbReference type="InterPro" id="IPR000618">
    <property type="entry name" value="Insect_cuticle"/>
</dbReference>
<dbReference type="GO" id="GO:0062129">
    <property type="term" value="C:chitin-based extracellular matrix"/>
    <property type="evidence" value="ECO:0007669"/>
    <property type="project" value="TreeGrafter"/>
</dbReference>